<keyword evidence="1" id="KW-1133">Transmembrane helix</keyword>
<evidence type="ECO:0000313" key="2">
    <source>
        <dbReference type="EMBL" id="SEU22075.1"/>
    </source>
</evidence>
<dbReference type="RefSeq" id="WP_074664572.1">
    <property type="nucleotide sequence ID" value="NZ_FOIO01000123.1"/>
</dbReference>
<feature type="transmembrane region" description="Helical" evidence="1">
    <location>
        <begin position="610"/>
        <end position="631"/>
    </location>
</feature>
<reference evidence="2 3" key="1">
    <citation type="submission" date="2016-10" db="EMBL/GenBank/DDBJ databases">
        <authorList>
            <person name="Varghese N."/>
            <person name="Submissions S."/>
        </authorList>
    </citation>
    <scope>NUCLEOTIDE SEQUENCE [LARGE SCALE GENOMIC DNA]</scope>
    <source>
        <strain evidence="2 3">NLAE-zl-C196</strain>
    </source>
</reference>
<keyword evidence="1" id="KW-0812">Transmembrane</keyword>
<dbReference type="EMBL" id="FOIO01000123">
    <property type="protein sequence ID" value="SEU22075.1"/>
    <property type="molecule type" value="Genomic_DNA"/>
</dbReference>
<dbReference type="AlphaFoldDB" id="A0A1I0KED7"/>
<keyword evidence="1" id="KW-0472">Membrane</keyword>
<proteinExistence type="predicted"/>
<feature type="transmembrane region" description="Helical" evidence="1">
    <location>
        <begin position="577"/>
        <end position="598"/>
    </location>
</feature>
<name>A0A1I0KED7_9FIRM</name>
<accession>A0A1I0KED7</accession>
<comment type="caution">
    <text evidence="2">The sequence shown here is derived from an EMBL/GenBank/DDBJ whole genome shotgun (WGS) entry which is preliminary data.</text>
</comment>
<gene>
    <name evidence="2" type="ORF">SAMN05216521_11234</name>
</gene>
<evidence type="ECO:0000313" key="3">
    <source>
        <dbReference type="Proteomes" id="UP000182121"/>
    </source>
</evidence>
<evidence type="ECO:0000256" key="1">
    <source>
        <dbReference type="SAM" id="Phobius"/>
    </source>
</evidence>
<organism evidence="2 3">
    <name type="scientific">Enterocloster clostridioformis</name>
    <dbReference type="NCBI Taxonomy" id="1531"/>
    <lineage>
        <taxon>Bacteria</taxon>
        <taxon>Bacillati</taxon>
        <taxon>Bacillota</taxon>
        <taxon>Clostridia</taxon>
        <taxon>Lachnospirales</taxon>
        <taxon>Lachnospiraceae</taxon>
        <taxon>Enterocloster</taxon>
    </lineage>
</organism>
<sequence>MSAISASIQLNDRMSPVLVSITSAMNMMVSSFGAAQTASETAINTAQWEAAVQQVQSASAAVAQYQEELERVQNKPVSVPEPTWVPASEPKVFTNTGADRFASEYQSANKMAQQLYQTQQAISSQARKMSVTPPGMLNDMAALQNRIQAVSMRVQELNNIPVNLRTEQTNNQLETLRGQLGQAVSIQDELNNAMSRMDISAANKAYQQLNSAVSTAERNIRDNIAAQEQFNQSVRNGGNAYDGLGSRIKQLVGMYTGVQGIKMAVHFISDTTSLQNIQSEAETKLGAIMRQRMGASPADIQSIKELTAAQQALGVVGDEVQLSGAQQLATFLSSTDALNTLIPAMNNLAVQQNGVNVSTQDAVNIGNMMGKVMQGQVGALTRVGVTFSAAQEKVLKYGNEQERAATLAEVITNNVSNMNAIMANTPQGQIQQMANTWGDIKEVVGARLYPAMMQFFATVNANMPAAEMAVMGFAGVLSDIIPIVGQVIESMVGAAGFIQDNWSWLAPIISGVTAALVVYNGAAAAYNFIQGISNGLKTIAAVKAVAHGAAITSEMMATTGLTASQLSFNAALYACPITWIVGGIILLIATIYAGVAVFNKFAGASVSATGIIAGAFGVLGAHIYNTVIYFWNIIAEFINFFYNVWNDPIAAVQILFYDLASNVIGYVSNMAHAIEDVINKIPGVEVSITAGLDRFQNQITTAAQNAKSEAEWKEIVKTRDFKDLSSAALSAYDWGASKEAGFKNLFNGSNEVGAGYDATAQAAADNIALNTGNTAANTAAIKDSMDIMDEDLKYMRDAAEQEVINRFTLAELKVDVKNNNTLTKKTDFDDMGRALSMFTSEFLASAAEGGHI</sequence>
<dbReference type="Proteomes" id="UP000182121">
    <property type="component" value="Unassembled WGS sequence"/>
</dbReference>
<protein>
    <submittedName>
        <fullName evidence="2">Uncharacterized protein</fullName>
    </submittedName>
</protein>